<reference evidence="2" key="1">
    <citation type="submission" date="2022-01" db="EMBL/GenBank/DDBJ databases">
        <title>Neisseria sp. ZJ104.</title>
        <authorList>
            <person name="Yang C."/>
        </authorList>
    </citation>
    <scope>NUCLEOTIDE SEQUENCE</scope>
    <source>
        <strain evidence="2">ZJ104</strain>
    </source>
</reference>
<dbReference type="Proteomes" id="UP001201397">
    <property type="component" value="Unassembled WGS sequence"/>
</dbReference>
<keyword evidence="1" id="KW-0812">Transmembrane</keyword>
<dbReference type="AlphaFoldDB" id="A0AAW5ANV7"/>
<feature type="transmembrane region" description="Helical" evidence="1">
    <location>
        <begin position="6"/>
        <end position="25"/>
    </location>
</feature>
<dbReference type="RefSeq" id="WP_237093094.1">
    <property type="nucleotide sequence ID" value="NZ_JAKKDL010000011.1"/>
</dbReference>
<evidence type="ECO:0000313" key="3">
    <source>
        <dbReference type="Proteomes" id="UP001201397"/>
    </source>
</evidence>
<accession>A0AAW5ANV7</accession>
<sequence>MKLRDIRLYIPTLIGILLLGMAVWMKIDALAEAALCADLTCMGKDYSGFTLKVVQGGEPKTVQVVRLGEPTL</sequence>
<keyword evidence="1" id="KW-1133">Transmembrane helix</keyword>
<organism evidence="2 3">
    <name type="scientific">Neisseria lisongii</name>
    <dbReference type="NCBI Taxonomy" id="2912188"/>
    <lineage>
        <taxon>Bacteria</taxon>
        <taxon>Pseudomonadati</taxon>
        <taxon>Pseudomonadota</taxon>
        <taxon>Betaproteobacteria</taxon>
        <taxon>Neisseriales</taxon>
        <taxon>Neisseriaceae</taxon>
        <taxon>Neisseria</taxon>
    </lineage>
</organism>
<protein>
    <submittedName>
        <fullName evidence="2">Uncharacterized protein</fullName>
    </submittedName>
</protein>
<dbReference type="EMBL" id="JAKKDL010000011">
    <property type="protein sequence ID" value="MCF7530199.1"/>
    <property type="molecule type" value="Genomic_DNA"/>
</dbReference>
<gene>
    <name evidence="2" type="ORF">L4H06_08180</name>
</gene>
<proteinExistence type="predicted"/>
<keyword evidence="1" id="KW-0472">Membrane</keyword>
<name>A0AAW5ANV7_9NEIS</name>
<evidence type="ECO:0000313" key="2">
    <source>
        <dbReference type="EMBL" id="MCF7530199.1"/>
    </source>
</evidence>
<comment type="caution">
    <text evidence="2">The sequence shown here is derived from an EMBL/GenBank/DDBJ whole genome shotgun (WGS) entry which is preliminary data.</text>
</comment>
<evidence type="ECO:0000256" key="1">
    <source>
        <dbReference type="SAM" id="Phobius"/>
    </source>
</evidence>